<dbReference type="InterPro" id="IPR038577">
    <property type="entry name" value="GT10-like_C_sf"/>
</dbReference>
<evidence type="ECO:0000256" key="1">
    <source>
        <dbReference type="ARBA" id="ARBA00004922"/>
    </source>
</evidence>
<protein>
    <recommendedName>
        <fullName evidence="11">Fucosyltransferase</fullName>
        <ecNumber evidence="11">2.4.1.-</ecNumber>
    </recommendedName>
</protein>
<gene>
    <name evidence="13" type="ORF">BSL78_27963</name>
</gene>
<organism evidence="13 14">
    <name type="scientific">Stichopus japonicus</name>
    <name type="common">Sea cucumber</name>
    <dbReference type="NCBI Taxonomy" id="307972"/>
    <lineage>
        <taxon>Eukaryota</taxon>
        <taxon>Metazoa</taxon>
        <taxon>Echinodermata</taxon>
        <taxon>Eleutherozoa</taxon>
        <taxon>Echinozoa</taxon>
        <taxon>Holothuroidea</taxon>
        <taxon>Aspidochirotacea</taxon>
        <taxon>Aspidochirotida</taxon>
        <taxon>Stichopodidae</taxon>
        <taxon>Apostichopus</taxon>
    </lineage>
</organism>
<comment type="similarity">
    <text evidence="2 11">Belongs to the glycosyltransferase 10 family.</text>
</comment>
<keyword evidence="8" id="KW-0472">Membrane</keyword>
<dbReference type="OrthoDB" id="427096at2759"/>
<evidence type="ECO:0000256" key="10">
    <source>
        <dbReference type="ARBA" id="ARBA00060399"/>
    </source>
</evidence>
<accession>A0A2G8JHH8</accession>
<evidence type="ECO:0000256" key="5">
    <source>
        <dbReference type="ARBA" id="ARBA00022692"/>
    </source>
</evidence>
<comment type="subcellular location">
    <subcellularLocation>
        <location evidence="10">Endomembrane system</location>
        <topology evidence="10">Single-pass type II membrane protein</topology>
    </subcellularLocation>
    <subcellularLocation>
        <location evidence="11">Golgi apparatus</location>
        <location evidence="11">Golgi stack membrane</location>
        <topology evidence="11">Single-pass type II membrane protein</topology>
    </subcellularLocation>
</comment>
<keyword evidence="6" id="KW-0735">Signal-anchor</keyword>
<dbReference type="GO" id="GO:0032580">
    <property type="term" value="C:Golgi cisterna membrane"/>
    <property type="evidence" value="ECO:0007669"/>
    <property type="project" value="UniProtKB-SubCell"/>
</dbReference>
<dbReference type="AlphaFoldDB" id="A0A2G8JHH8"/>
<evidence type="ECO:0000256" key="7">
    <source>
        <dbReference type="ARBA" id="ARBA00022989"/>
    </source>
</evidence>
<sequence>MFSGGVAGIEQWRELISSRRQEQIWLYATEESIYHSPPVQSKPYVVVDNLRYNLTYGYHIKADISQPFGKIVPSEHPSKPTIDPKPSDLAPVAWMSSRDHMYWNRSRFVRDLGNYLSIDKYGQMGGKELPRKGNNSTETLKKYKFYLAFENSCCSHYITEKFWIALSSYEAVPIVVGPSKADYEKVAPPESFIYADDFESFESLADYVNKVSSTPELYSKFHEWREKYEIKTASKADMFPFIIDSKACTLLEFLRDKAWRQDLPLSPGMDPYGEDWLKSCTPCGKHDWLRQYGLEGNTFLEDLGKKEYRQR</sequence>
<keyword evidence="3 11" id="KW-0328">Glycosyltransferase</keyword>
<evidence type="ECO:0000256" key="3">
    <source>
        <dbReference type="ARBA" id="ARBA00022676"/>
    </source>
</evidence>
<evidence type="ECO:0000256" key="2">
    <source>
        <dbReference type="ARBA" id="ARBA00008919"/>
    </source>
</evidence>
<evidence type="ECO:0000256" key="6">
    <source>
        <dbReference type="ARBA" id="ARBA00022968"/>
    </source>
</evidence>
<dbReference type="EC" id="2.4.1.-" evidence="11"/>
<keyword evidence="5 11" id="KW-0812">Transmembrane</keyword>
<dbReference type="Pfam" id="PF00852">
    <property type="entry name" value="Glyco_transf_10"/>
    <property type="match status" value="1"/>
</dbReference>
<evidence type="ECO:0000256" key="8">
    <source>
        <dbReference type="ARBA" id="ARBA00023136"/>
    </source>
</evidence>
<dbReference type="UniPathway" id="UPA00378"/>
<keyword evidence="4 11" id="KW-0808">Transferase</keyword>
<feature type="domain" description="Fucosyltransferase C-terminal" evidence="12">
    <location>
        <begin position="92"/>
        <end position="259"/>
    </location>
</feature>
<proteinExistence type="inferred from homology"/>
<keyword evidence="9" id="KW-0325">Glycoprotein</keyword>
<reference evidence="13 14" key="1">
    <citation type="journal article" date="2017" name="PLoS Biol.">
        <title>The sea cucumber genome provides insights into morphological evolution and visceral regeneration.</title>
        <authorList>
            <person name="Zhang X."/>
            <person name="Sun L."/>
            <person name="Yuan J."/>
            <person name="Sun Y."/>
            <person name="Gao Y."/>
            <person name="Zhang L."/>
            <person name="Li S."/>
            <person name="Dai H."/>
            <person name="Hamel J.F."/>
            <person name="Liu C."/>
            <person name="Yu Y."/>
            <person name="Liu S."/>
            <person name="Lin W."/>
            <person name="Guo K."/>
            <person name="Jin S."/>
            <person name="Xu P."/>
            <person name="Storey K.B."/>
            <person name="Huan P."/>
            <person name="Zhang T."/>
            <person name="Zhou Y."/>
            <person name="Zhang J."/>
            <person name="Lin C."/>
            <person name="Li X."/>
            <person name="Xing L."/>
            <person name="Huo D."/>
            <person name="Sun M."/>
            <person name="Wang L."/>
            <person name="Mercier A."/>
            <person name="Li F."/>
            <person name="Yang H."/>
            <person name="Xiang J."/>
        </authorList>
    </citation>
    <scope>NUCLEOTIDE SEQUENCE [LARGE SCALE GENOMIC DNA]</scope>
    <source>
        <strain evidence="13">Shaxun</strain>
        <tissue evidence="13">Muscle</tissue>
    </source>
</reference>
<comment type="pathway">
    <text evidence="1">Protein modification; protein glycosylation.</text>
</comment>
<dbReference type="Gene3D" id="3.40.50.11660">
    <property type="entry name" value="Glycosyl transferase family 10, C-terminal domain"/>
    <property type="match status" value="1"/>
</dbReference>
<comment type="caution">
    <text evidence="13">The sequence shown here is derived from an EMBL/GenBank/DDBJ whole genome shotgun (WGS) entry which is preliminary data.</text>
</comment>
<name>A0A2G8JHH8_STIJA</name>
<keyword evidence="7" id="KW-1133">Transmembrane helix</keyword>
<dbReference type="EMBL" id="MRZV01001957">
    <property type="protein sequence ID" value="PIK35206.1"/>
    <property type="molecule type" value="Genomic_DNA"/>
</dbReference>
<evidence type="ECO:0000256" key="9">
    <source>
        <dbReference type="ARBA" id="ARBA00023180"/>
    </source>
</evidence>
<evidence type="ECO:0000313" key="13">
    <source>
        <dbReference type="EMBL" id="PIK35206.1"/>
    </source>
</evidence>
<dbReference type="SUPFAM" id="SSF53756">
    <property type="entry name" value="UDP-Glycosyltransferase/glycogen phosphorylase"/>
    <property type="match status" value="1"/>
</dbReference>
<evidence type="ECO:0000259" key="12">
    <source>
        <dbReference type="Pfam" id="PF00852"/>
    </source>
</evidence>
<dbReference type="FunFam" id="3.40.50.11660:FF:000002">
    <property type="entry name" value="Alpha-(1,3)-fucosyltransferase"/>
    <property type="match status" value="1"/>
</dbReference>
<evidence type="ECO:0000256" key="4">
    <source>
        <dbReference type="ARBA" id="ARBA00022679"/>
    </source>
</evidence>
<dbReference type="PANTHER" id="PTHR11929:SF145">
    <property type="entry name" value="ALPHA-(1,3)-FUCOSYLTRANSFERASE FUT-1"/>
    <property type="match status" value="1"/>
</dbReference>
<dbReference type="PANTHER" id="PTHR11929">
    <property type="entry name" value="ALPHA- 1,3 -FUCOSYLTRANSFERASE"/>
    <property type="match status" value="1"/>
</dbReference>
<keyword evidence="14" id="KW-1185">Reference proteome</keyword>
<dbReference type="InterPro" id="IPR001503">
    <property type="entry name" value="Glyco_trans_10"/>
</dbReference>
<dbReference type="Proteomes" id="UP000230750">
    <property type="component" value="Unassembled WGS sequence"/>
</dbReference>
<dbReference type="InterPro" id="IPR055270">
    <property type="entry name" value="Glyco_tran_10_C"/>
</dbReference>
<evidence type="ECO:0000313" key="14">
    <source>
        <dbReference type="Proteomes" id="UP000230750"/>
    </source>
</evidence>
<dbReference type="GO" id="GO:0046920">
    <property type="term" value="F:alpha-(1-&gt;3)-fucosyltransferase activity"/>
    <property type="evidence" value="ECO:0007669"/>
    <property type="project" value="TreeGrafter"/>
</dbReference>
<keyword evidence="11" id="KW-0333">Golgi apparatus</keyword>
<evidence type="ECO:0000256" key="11">
    <source>
        <dbReference type="RuleBase" id="RU003832"/>
    </source>
</evidence>